<feature type="site" description="Transition state stabilizer" evidence="4">
    <location>
        <position position="26"/>
    </location>
</feature>
<feature type="site" description="Positions MEP for the nucleophilic attack" evidence="4">
    <location>
        <position position="164"/>
    </location>
</feature>
<dbReference type="EMBL" id="JACRTD010000001">
    <property type="protein sequence ID" value="MBC8584175.1"/>
    <property type="molecule type" value="Genomic_DNA"/>
</dbReference>
<comment type="caution">
    <text evidence="5">The sequence shown here is derived from an EMBL/GenBank/DDBJ whole genome shotgun (WGS) entry which is preliminary data.</text>
</comment>
<sequence length="242" mass="26720">MWKKNQVEFEKPYVSAIIPAAGSASRMQGIDKLFEEILDIPVIIYTLSAFQQSDWIDEIVLVVRQGDIADMMALIKEFELTKVKSVLCGGSSRQQSVLAGLEAVSAQAEYIAVHDGDRPLVTQQIIADCVIDAVRYQACAAAVPVINTIKIADEDGLVECTPDRSKLYMVQTPQVFQAQLYRDAAAAAKDAGEDYTDDCQMIEKLGGRIHLSKGDYENIKLTTPVDLLTVQAIFLMREEEQG</sequence>
<evidence type="ECO:0000256" key="1">
    <source>
        <dbReference type="ARBA" id="ARBA00022679"/>
    </source>
</evidence>
<comment type="catalytic activity">
    <reaction evidence="4">
        <text>2-C-methyl-D-erythritol 4-phosphate + CTP + H(+) = 4-CDP-2-C-methyl-D-erythritol + diphosphate</text>
        <dbReference type="Rhea" id="RHEA:13429"/>
        <dbReference type="ChEBI" id="CHEBI:15378"/>
        <dbReference type="ChEBI" id="CHEBI:33019"/>
        <dbReference type="ChEBI" id="CHEBI:37563"/>
        <dbReference type="ChEBI" id="CHEBI:57823"/>
        <dbReference type="ChEBI" id="CHEBI:58262"/>
        <dbReference type="EC" id="2.7.7.60"/>
    </reaction>
</comment>
<evidence type="ECO:0000313" key="6">
    <source>
        <dbReference type="Proteomes" id="UP000623678"/>
    </source>
</evidence>
<dbReference type="FunFam" id="3.90.550.10:FF:000003">
    <property type="entry name" value="2-C-methyl-D-erythritol 4-phosphate cytidylyltransferase"/>
    <property type="match status" value="1"/>
</dbReference>
<dbReference type="GO" id="GO:0050518">
    <property type="term" value="F:2-C-methyl-D-erythritol 4-phosphate cytidylyltransferase activity"/>
    <property type="evidence" value="ECO:0007669"/>
    <property type="project" value="UniProtKB-UniRule"/>
</dbReference>
<dbReference type="InterPro" id="IPR034683">
    <property type="entry name" value="IspD/TarI"/>
</dbReference>
<feature type="site" description="Transition state stabilizer" evidence="4">
    <location>
        <position position="32"/>
    </location>
</feature>
<keyword evidence="2 4" id="KW-0548">Nucleotidyltransferase</keyword>
<dbReference type="CDD" id="cd02516">
    <property type="entry name" value="CDP-ME_synthetase"/>
    <property type="match status" value="1"/>
</dbReference>
<comment type="function">
    <text evidence="4">Catalyzes the formation of 4-diphosphocytidyl-2-C-methyl-D-erythritol from CTP and 2-C-methyl-D-erythritol 4-phosphate (MEP).</text>
</comment>
<keyword evidence="1 4" id="KW-0808">Transferase</keyword>
<dbReference type="Proteomes" id="UP000623678">
    <property type="component" value="Unassembled WGS sequence"/>
</dbReference>
<dbReference type="InterPro" id="IPR050088">
    <property type="entry name" value="IspD/TarI_cytidylyltransf_bact"/>
</dbReference>
<dbReference type="AlphaFoldDB" id="A0A926IGK3"/>
<dbReference type="HAMAP" id="MF_00108">
    <property type="entry name" value="IspD"/>
    <property type="match status" value="1"/>
</dbReference>
<dbReference type="InterPro" id="IPR001228">
    <property type="entry name" value="IspD"/>
</dbReference>
<comment type="pathway">
    <text evidence="4">Isoprenoid biosynthesis; isopentenyl diphosphate biosynthesis via DXP pathway; isopentenyl diphosphate from 1-deoxy-D-xylulose 5-phosphate: step 2/6.</text>
</comment>
<reference evidence="5" key="1">
    <citation type="submission" date="2020-08" db="EMBL/GenBank/DDBJ databases">
        <title>Genome public.</title>
        <authorList>
            <person name="Liu C."/>
            <person name="Sun Q."/>
        </authorList>
    </citation>
    <scope>NUCLEOTIDE SEQUENCE</scope>
    <source>
        <strain evidence="5">NSJ-64</strain>
    </source>
</reference>
<keyword evidence="3 4" id="KW-0414">Isoprene biosynthesis</keyword>
<accession>A0A926IGK3</accession>
<organism evidence="5 6">
    <name type="scientific">Youxingia wuxianensis</name>
    <dbReference type="NCBI Taxonomy" id="2763678"/>
    <lineage>
        <taxon>Bacteria</taxon>
        <taxon>Bacillati</taxon>
        <taxon>Bacillota</taxon>
        <taxon>Clostridia</taxon>
        <taxon>Eubacteriales</taxon>
        <taxon>Oscillospiraceae</taxon>
        <taxon>Youxingia</taxon>
    </lineage>
</organism>
<evidence type="ECO:0000256" key="2">
    <source>
        <dbReference type="ARBA" id="ARBA00022695"/>
    </source>
</evidence>
<evidence type="ECO:0000256" key="3">
    <source>
        <dbReference type="ARBA" id="ARBA00023229"/>
    </source>
</evidence>
<keyword evidence="6" id="KW-1185">Reference proteome</keyword>
<comment type="similarity">
    <text evidence="4">Belongs to the IspD/TarI cytidylyltransferase family. IspD subfamily.</text>
</comment>
<dbReference type="GO" id="GO:0019288">
    <property type="term" value="P:isopentenyl diphosphate biosynthetic process, methylerythritol 4-phosphate pathway"/>
    <property type="evidence" value="ECO:0007669"/>
    <property type="project" value="UniProtKB-UniRule"/>
</dbReference>
<dbReference type="Pfam" id="PF01128">
    <property type="entry name" value="IspD"/>
    <property type="match status" value="1"/>
</dbReference>
<evidence type="ECO:0000313" key="5">
    <source>
        <dbReference type="EMBL" id="MBC8584175.1"/>
    </source>
</evidence>
<evidence type="ECO:0000256" key="4">
    <source>
        <dbReference type="HAMAP-Rule" id="MF_00108"/>
    </source>
</evidence>
<name>A0A926IGK3_9FIRM</name>
<dbReference type="SUPFAM" id="SSF53448">
    <property type="entry name" value="Nucleotide-diphospho-sugar transferases"/>
    <property type="match status" value="1"/>
</dbReference>
<protein>
    <recommendedName>
        <fullName evidence="4">2-C-methyl-D-erythritol 4-phosphate cytidylyltransferase</fullName>
        <ecNumber evidence="4">2.7.7.60</ecNumber>
    </recommendedName>
    <alternativeName>
        <fullName evidence="4">4-diphosphocytidyl-2C-methyl-D-erythritol synthase</fullName>
    </alternativeName>
    <alternativeName>
        <fullName evidence="4">MEP cytidylyltransferase</fullName>
        <shortName evidence="4">MCT</shortName>
    </alternativeName>
</protein>
<gene>
    <name evidence="4 5" type="primary">ispD</name>
    <name evidence="5" type="ORF">H8705_01070</name>
</gene>
<dbReference type="PANTHER" id="PTHR32125:SF4">
    <property type="entry name" value="2-C-METHYL-D-ERYTHRITOL 4-PHOSPHATE CYTIDYLYLTRANSFERASE, CHLOROPLASTIC"/>
    <property type="match status" value="1"/>
</dbReference>
<dbReference type="PANTHER" id="PTHR32125">
    <property type="entry name" value="2-C-METHYL-D-ERYTHRITOL 4-PHOSPHATE CYTIDYLYLTRANSFERASE, CHLOROPLASTIC"/>
    <property type="match status" value="1"/>
</dbReference>
<dbReference type="Gene3D" id="3.90.550.10">
    <property type="entry name" value="Spore Coat Polysaccharide Biosynthesis Protein SpsA, Chain A"/>
    <property type="match status" value="1"/>
</dbReference>
<dbReference type="InterPro" id="IPR029044">
    <property type="entry name" value="Nucleotide-diphossugar_trans"/>
</dbReference>
<dbReference type="NCBIfam" id="TIGR00453">
    <property type="entry name" value="ispD"/>
    <property type="match status" value="1"/>
</dbReference>
<proteinExistence type="inferred from homology"/>
<feature type="site" description="Positions MEP for the nucleophilic attack" evidence="4">
    <location>
        <position position="220"/>
    </location>
</feature>
<dbReference type="EC" id="2.7.7.60" evidence="4"/>
<dbReference type="RefSeq" id="WP_262394027.1">
    <property type="nucleotide sequence ID" value="NZ_JACRTD010000001.1"/>
</dbReference>